<evidence type="ECO:0000313" key="2">
    <source>
        <dbReference type="EMBL" id="GAA4680193.1"/>
    </source>
</evidence>
<feature type="region of interest" description="Disordered" evidence="1">
    <location>
        <begin position="127"/>
        <end position="152"/>
    </location>
</feature>
<sequence>MNVSEAAAALSVCSSFDRRTVGEADAQAWAAALPDVRFEDARDAIVAHYRETREWIMPADVLRRVRLVRRERLVGIAAPTPPAALADDPRAEQRWARVARNAIASGATEQEAAATACRAVGIDVPTAGPAVGPPSGARAALARVMDSTKEDE</sequence>
<dbReference type="Proteomes" id="UP001500621">
    <property type="component" value="Unassembled WGS sequence"/>
</dbReference>
<evidence type="ECO:0008006" key="4">
    <source>
        <dbReference type="Google" id="ProtNLM"/>
    </source>
</evidence>
<reference evidence="3" key="1">
    <citation type="journal article" date="2019" name="Int. J. Syst. Evol. Microbiol.">
        <title>The Global Catalogue of Microorganisms (GCM) 10K type strain sequencing project: providing services to taxonomists for standard genome sequencing and annotation.</title>
        <authorList>
            <consortium name="The Broad Institute Genomics Platform"/>
            <consortium name="The Broad Institute Genome Sequencing Center for Infectious Disease"/>
            <person name="Wu L."/>
            <person name="Ma J."/>
        </authorList>
    </citation>
    <scope>NUCLEOTIDE SEQUENCE [LARGE SCALE GENOMIC DNA]</scope>
    <source>
        <strain evidence="3">JCM 18127</strain>
    </source>
</reference>
<name>A0ABP8W6C8_9ACTN</name>
<organism evidence="2 3">
    <name type="scientific">Nocardioides nanhaiensis</name>
    <dbReference type="NCBI Taxonomy" id="1476871"/>
    <lineage>
        <taxon>Bacteria</taxon>
        <taxon>Bacillati</taxon>
        <taxon>Actinomycetota</taxon>
        <taxon>Actinomycetes</taxon>
        <taxon>Propionibacteriales</taxon>
        <taxon>Nocardioidaceae</taxon>
        <taxon>Nocardioides</taxon>
    </lineage>
</organism>
<evidence type="ECO:0000313" key="3">
    <source>
        <dbReference type="Proteomes" id="UP001500621"/>
    </source>
</evidence>
<gene>
    <name evidence="2" type="ORF">GCM10023226_16730</name>
</gene>
<comment type="caution">
    <text evidence="2">The sequence shown here is derived from an EMBL/GenBank/DDBJ whole genome shotgun (WGS) entry which is preliminary data.</text>
</comment>
<keyword evidence="3" id="KW-1185">Reference proteome</keyword>
<dbReference type="RefSeq" id="WP_345264666.1">
    <property type="nucleotide sequence ID" value="NZ_BAABIM010000002.1"/>
</dbReference>
<accession>A0ABP8W6C8</accession>
<proteinExistence type="predicted"/>
<dbReference type="EMBL" id="BAABIM010000002">
    <property type="protein sequence ID" value="GAA4680193.1"/>
    <property type="molecule type" value="Genomic_DNA"/>
</dbReference>
<evidence type="ECO:0000256" key="1">
    <source>
        <dbReference type="SAM" id="MobiDB-lite"/>
    </source>
</evidence>
<protein>
    <recommendedName>
        <fullName evidence="4">DUF222 domain-containing protein</fullName>
    </recommendedName>
</protein>